<accession>A0A7J5XX74</accession>
<sequence>MPHIRRPPKRFIGNDTTAHTTTTPEEHYRADFFKVLDTVDMQLKERFHQSGLTILAKLEEVLLTGELDTAVVDQYPELNQRSLKGSLTCLSSKAAAILRSQLPEVRGLFDQVEALIRLLMVVPAASAEAERSFSALRRLKTWLRSTMMQIRINNVAVCHIHKELLGKVSREKICQEFILANEYRKHVFGSFS</sequence>
<evidence type="ECO:0008006" key="4">
    <source>
        <dbReference type="Google" id="ProtNLM"/>
    </source>
</evidence>
<evidence type="ECO:0000313" key="2">
    <source>
        <dbReference type="EMBL" id="KAF3841501.1"/>
    </source>
</evidence>
<dbReference type="PANTHER" id="PTHR46289:SF17">
    <property type="entry name" value="HAT C-TERMINAL DIMERISATION DOMAIN-CONTAINING PROTEIN"/>
    <property type="match status" value="1"/>
</dbReference>
<dbReference type="Proteomes" id="UP000518266">
    <property type="component" value="Unassembled WGS sequence"/>
</dbReference>
<dbReference type="OrthoDB" id="9950531at2759"/>
<reference evidence="2 3" key="1">
    <citation type="submission" date="2020-03" db="EMBL/GenBank/DDBJ databases">
        <title>Dissostichus mawsoni Genome sequencing and assembly.</title>
        <authorList>
            <person name="Park H."/>
        </authorList>
    </citation>
    <scope>NUCLEOTIDE SEQUENCE [LARGE SCALE GENOMIC DNA]</scope>
    <source>
        <strain evidence="2">DM0001</strain>
        <tissue evidence="2">Muscle</tissue>
    </source>
</reference>
<dbReference type="InterPro" id="IPR052958">
    <property type="entry name" value="IFN-induced_PKR_regulator"/>
</dbReference>
<dbReference type="EMBL" id="JAAKFY010000020">
    <property type="protein sequence ID" value="KAF3841501.1"/>
    <property type="molecule type" value="Genomic_DNA"/>
</dbReference>
<name>A0A7J5XX74_DISMA</name>
<dbReference type="PANTHER" id="PTHR46289">
    <property type="entry name" value="52 KDA REPRESSOR OF THE INHIBITOR OF THE PROTEIN KINASE-LIKE PROTEIN-RELATED"/>
    <property type="match status" value="1"/>
</dbReference>
<evidence type="ECO:0000256" key="1">
    <source>
        <dbReference type="SAM" id="MobiDB-lite"/>
    </source>
</evidence>
<gene>
    <name evidence="2" type="ORF">F7725_007363</name>
</gene>
<evidence type="ECO:0000313" key="3">
    <source>
        <dbReference type="Proteomes" id="UP000518266"/>
    </source>
</evidence>
<comment type="caution">
    <text evidence="2">The sequence shown here is derived from an EMBL/GenBank/DDBJ whole genome shotgun (WGS) entry which is preliminary data.</text>
</comment>
<feature type="region of interest" description="Disordered" evidence="1">
    <location>
        <begin position="1"/>
        <end position="23"/>
    </location>
</feature>
<protein>
    <recommendedName>
        <fullName evidence="4">HAT C-terminal dimerisation domain-containing protein</fullName>
    </recommendedName>
</protein>
<proteinExistence type="predicted"/>
<organism evidence="2 3">
    <name type="scientific">Dissostichus mawsoni</name>
    <name type="common">Antarctic cod</name>
    <dbReference type="NCBI Taxonomy" id="36200"/>
    <lineage>
        <taxon>Eukaryota</taxon>
        <taxon>Metazoa</taxon>
        <taxon>Chordata</taxon>
        <taxon>Craniata</taxon>
        <taxon>Vertebrata</taxon>
        <taxon>Euteleostomi</taxon>
        <taxon>Actinopterygii</taxon>
        <taxon>Neopterygii</taxon>
        <taxon>Teleostei</taxon>
        <taxon>Neoteleostei</taxon>
        <taxon>Acanthomorphata</taxon>
        <taxon>Eupercaria</taxon>
        <taxon>Perciformes</taxon>
        <taxon>Notothenioidei</taxon>
        <taxon>Nototheniidae</taxon>
        <taxon>Dissostichus</taxon>
    </lineage>
</organism>
<dbReference type="AlphaFoldDB" id="A0A7J5XX74"/>
<keyword evidence="3" id="KW-1185">Reference proteome</keyword>